<evidence type="ECO:0000256" key="3">
    <source>
        <dbReference type="ARBA" id="ARBA00022605"/>
    </source>
</evidence>
<dbReference type="GO" id="GO:0004636">
    <property type="term" value="F:phosphoribosyl-ATP diphosphatase activity"/>
    <property type="evidence" value="ECO:0007669"/>
    <property type="project" value="UniProtKB-UniRule"/>
</dbReference>
<evidence type="ECO:0000256" key="1">
    <source>
        <dbReference type="ARBA" id="ARBA00001460"/>
    </source>
</evidence>
<dbReference type="EMBL" id="CP003098">
    <property type="protein sequence ID" value="AET33806.1"/>
    <property type="molecule type" value="Genomic_DNA"/>
</dbReference>
<dbReference type="OrthoDB" id="39686at2157"/>
<evidence type="ECO:0000256" key="7">
    <source>
        <dbReference type="ARBA" id="ARBA00023102"/>
    </source>
</evidence>
<proteinExistence type="inferred from homology"/>
<dbReference type="InterPro" id="IPR021130">
    <property type="entry name" value="PRib-ATP_PPHydrolase-like"/>
</dbReference>
<dbReference type="PANTHER" id="PTHR42945">
    <property type="entry name" value="HISTIDINE BIOSYNTHESIS BIFUNCTIONAL PROTEIN"/>
    <property type="match status" value="1"/>
</dbReference>
<keyword evidence="3 8" id="KW-0028">Amino-acid biosynthesis</keyword>
<accession>G7VCK1</accession>
<name>G7VCK1_9CREN</name>
<dbReference type="CDD" id="cd11534">
    <property type="entry name" value="NTP-PPase_HisIE_like"/>
    <property type="match status" value="1"/>
</dbReference>
<dbReference type="EC" id="3.6.1.31" evidence="8"/>
<dbReference type="KEGG" id="pyr:P186_2420"/>
<comment type="catalytic activity">
    <reaction evidence="1 8">
        <text>1-(5-phospho-beta-D-ribosyl)-ATP + H2O = 1-(5-phospho-beta-D-ribosyl)-5'-AMP + diphosphate + H(+)</text>
        <dbReference type="Rhea" id="RHEA:22828"/>
        <dbReference type="ChEBI" id="CHEBI:15377"/>
        <dbReference type="ChEBI" id="CHEBI:15378"/>
        <dbReference type="ChEBI" id="CHEBI:33019"/>
        <dbReference type="ChEBI" id="CHEBI:59457"/>
        <dbReference type="ChEBI" id="CHEBI:73183"/>
        <dbReference type="EC" id="3.6.1.31"/>
    </reaction>
</comment>
<keyword evidence="5 8" id="KW-0378">Hydrolase</keyword>
<keyword evidence="10" id="KW-1185">Reference proteome</keyword>
<comment type="similarity">
    <text evidence="8">Belongs to the PRA-PH family.</text>
</comment>
<evidence type="ECO:0000313" key="10">
    <source>
        <dbReference type="Proteomes" id="UP000005867"/>
    </source>
</evidence>
<evidence type="ECO:0000256" key="6">
    <source>
        <dbReference type="ARBA" id="ARBA00022840"/>
    </source>
</evidence>
<dbReference type="Gene3D" id="1.10.287.1080">
    <property type="entry name" value="MazG-like"/>
    <property type="match status" value="1"/>
</dbReference>
<dbReference type="HAMAP" id="MF_01020">
    <property type="entry name" value="HisE"/>
    <property type="match status" value="1"/>
</dbReference>
<dbReference type="eggNOG" id="arCOG02677">
    <property type="taxonomic scope" value="Archaea"/>
</dbReference>
<dbReference type="Pfam" id="PF01503">
    <property type="entry name" value="PRA-PH"/>
    <property type="match status" value="1"/>
</dbReference>
<dbReference type="PANTHER" id="PTHR42945:SF1">
    <property type="entry name" value="HISTIDINE BIOSYNTHESIS BIFUNCTIONAL PROTEIN HIS7"/>
    <property type="match status" value="1"/>
</dbReference>
<dbReference type="GO" id="GO:0005737">
    <property type="term" value="C:cytoplasm"/>
    <property type="evidence" value="ECO:0007669"/>
    <property type="project" value="UniProtKB-SubCell"/>
</dbReference>
<dbReference type="InterPro" id="IPR008179">
    <property type="entry name" value="HisE"/>
</dbReference>
<organism evidence="9 10">
    <name type="scientific">Pyrobaculum ferrireducens</name>
    <dbReference type="NCBI Taxonomy" id="1104324"/>
    <lineage>
        <taxon>Archaea</taxon>
        <taxon>Thermoproteota</taxon>
        <taxon>Thermoprotei</taxon>
        <taxon>Thermoproteales</taxon>
        <taxon>Thermoproteaceae</taxon>
        <taxon>Pyrobaculum</taxon>
    </lineage>
</organism>
<evidence type="ECO:0000256" key="4">
    <source>
        <dbReference type="ARBA" id="ARBA00022741"/>
    </source>
</evidence>
<keyword evidence="8" id="KW-0963">Cytoplasm</keyword>
<dbReference type="NCBIfam" id="TIGR03188">
    <property type="entry name" value="histidine_hisI"/>
    <property type="match status" value="1"/>
</dbReference>
<dbReference type="HOGENOM" id="CLU_123337_0_0_2"/>
<comment type="subcellular location">
    <subcellularLocation>
        <location evidence="8">Cytoplasm</location>
    </subcellularLocation>
</comment>
<dbReference type="STRING" id="1104324.P186_2420"/>
<dbReference type="RefSeq" id="WP_014289631.1">
    <property type="nucleotide sequence ID" value="NC_016645.1"/>
</dbReference>
<dbReference type="GO" id="GO:0005524">
    <property type="term" value="F:ATP binding"/>
    <property type="evidence" value="ECO:0007669"/>
    <property type="project" value="UniProtKB-KW"/>
</dbReference>
<reference evidence="9 10" key="1">
    <citation type="journal article" date="2012" name="J. Bacteriol.">
        <title>Complete genome sequence of strain 1860, a crenarchaeon of the genus pyrobaculum able to grow with various electron acceptors.</title>
        <authorList>
            <person name="Mardanov A.V."/>
            <person name="Gumerov V.M."/>
            <person name="Slobodkina G.B."/>
            <person name="Beletsky A.V."/>
            <person name="Bonch-Osmolovskaya E.A."/>
            <person name="Ravin N.V."/>
            <person name="Skryabin K.G."/>
        </authorList>
    </citation>
    <scope>NUCLEOTIDE SEQUENCE [LARGE SCALE GENOMIC DNA]</scope>
    <source>
        <strain evidence="9 10">1860</strain>
    </source>
</reference>
<dbReference type="AlphaFoldDB" id="G7VCK1"/>
<evidence type="ECO:0000256" key="2">
    <source>
        <dbReference type="ARBA" id="ARBA00005204"/>
    </source>
</evidence>
<protein>
    <recommendedName>
        <fullName evidence="8">Phosphoribosyl-ATP pyrophosphatase</fullName>
        <shortName evidence="8">PRA-PH</shortName>
        <ecNumber evidence="8">3.6.1.31</ecNumber>
    </recommendedName>
</protein>
<sequence length="94" mass="10316">MTCQVLEKLEGVIRRRIAEGNPQSYTYRLYSSGIPAVARKVGEEAVEVAVAALSEGRERVVAEAADLLYHLLVLLNSLGLSLADVCGELERRMK</sequence>
<evidence type="ECO:0000256" key="8">
    <source>
        <dbReference type="HAMAP-Rule" id="MF_01020"/>
    </source>
</evidence>
<dbReference type="GO" id="GO:0000105">
    <property type="term" value="P:L-histidine biosynthetic process"/>
    <property type="evidence" value="ECO:0007669"/>
    <property type="project" value="UniProtKB-UniRule"/>
</dbReference>
<comment type="pathway">
    <text evidence="2 8">Amino-acid biosynthesis; L-histidine biosynthesis; L-histidine from 5-phospho-alpha-D-ribose 1-diphosphate: step 2/9.</text>
</comment>
<dbReference type="Proteomes" id="UP000005867">
    <property type="component" value="Chromosome"/>
</dbReference>
<keyword evidence="7 8" id="KW-0368">Histidine biosynthesis</keyword>
<dbReference type="GeneID" id="11594022"/>
<keyword evidence="6 8" id="KW-0067">ATP-binding</keyword>
<dbReference type="SUPFAM" id="SSF101386">
    <property type="entry name" value="all-alpha NTP pyrophosphatases"/>
    <property type="match status" value="1"/>
</dbReference>
<gene>
    <name evidence="8" type="primary">hisE</name>
    <name evidence="9" type="ORF">P186_2420</name>
</gene>
<dbReference type="UniPathway" id="UPA00031">
    <property type="reaction ID" value="UER00007"/>
</dbReference>
<evidence type="ECO:0000256" key="5">
    <source>
        <dbReference type="ARBA" id="ARBA00022801"/>
    </source>
</evidence>
<keyword evidence="4 8" id="KW-0547">Nucleotide-binding</keyword>
<evidence type="ECO:0000313" key="9">
    <source>
        <dbReference type="EMBL" id="AET33806.1"/>
    </source>
</evidence>